<evidence type="ECO:0008006" key="3">
    <source>
        <dbReference type="Google" id="ProtNLM"/>
    </source>
</evidence>
<evidence type="ECO:0000313" key="2">
    <source>
        <dbReference type="Proteomes" id="UP001205185"/>
    </source>
</evidence>
<reference evidence="1 2" key="1">
    <citation type="submission" date="2022-06" db="EMBL/GenBank/DDBJ databases">
        <title>Genomic Encyclopedia of Archaeal and Bacterial Type Strains, Phase II (KMG-II): from individual species to whole genera.</title>
        <authorList>
            <person name="Goeker M."/>
        </authorList>
    </citation>
    <scope>NUCLEOTIDE SEQUENCE [LARGE SCALE GENOMIC DNA]</scope>
    <source>
        <strain evidence="1 2">DSM 44255</strain>
    </source>
</reference>
<dbReference type="EMBL" id="JAMTCO010000003">
    <property type="protein sequence ID" value="MCP2268785.1"/>
    <property type="molecule type" value="Genomic_DNA"/>
</dbReference>
<comment type="caution">
    <text evidence="1">The sequence shown here is derived from an EMBL/GenBank/DDBJ whole genome shotgun (WGS) entry which is preliminary data.</text>
</comment>
<gene>
    <name evidence="1" type="ORF">LV75_001272</name>
</gene>
<evidence type="ECO:0000313" key="1">
    <source>
        <dbReference type="EMBL" id="MCP2268785.1"/>
    </source>
</evidence>
<proteinExistence type="predicted"/>
<organism evidence="1 2">
    <name type="scientific">Actinokineospora diospyrosa</name>
    <dbReference type="NCBI Taxonomy" id="103728"/>
    <lineage>
        <taxon>Bacteria</taxon>
        <taxon>Bacillati</taxon>
        <taxon>Actinomycetota</taxon>
        <taxon>Actinomycetes</taxon>
        <taxon>Pseudonocardiales</taxon>
        <taxon>Pseudonocardiaceae</taxon>
        <taxon>Actinokineospora</taxon>
    </lineage>
</organism>
<protein>
    <recommendedName>
        <fullName evidence="3">NlpC/P60 family protein</fullName>
    </recommendedName>
</protein>
<keyword evidence="2" id="KW-1185">Reference proteome</keyword>
<dbReference type="Gene3D" id="3.90.1720.10">
    <property type="entry name" value="endopeptidase domain like (from Nostoc punctiforme)"/>
    <property type="match status" value="1"/>
</dbReference>
<sequence length="177" mass="19146">MTIAAVAALGLLGAADTAAGERIRQAEFGAAAMARAEAWFTAGPTYDQDGCFNQVTGYAETDWSGVLGGCHRPAYRTDCSGFVSMAWGLSVSYATPRPGGGRDLGDITRVIERSALRTGDALVRSGEHVRLFERWVDRGRTRYLAYDFGSTPVKHRVYLWGGPGELDYTPVRYLGVS</sequence>
<accession>A0ABT1I829</accession>
<name>A0ABT1I829_9PSEU</name>
<dbReference type="Proteomes" id="UP001205185">
    <property type="component" value="Unassembled WGS sequence"/>
</dbReference>